<organism evidence="2 3">
    <name type="scientific">Aspergillus wentii DTO 134E9</name>
    <dbReference type="NCBI Taxonomy" id="1073089"/>
    <lineage>
        <taxon>Eukaryota</taxon>
        <taxon>Fungi</taxon>
        <taxon>Dikarya</taxon>
        <taxon>Ascomycota</taxon>
        <taxon>Pezizomycotina</taxon>
        <taxon>Eurotiomycetes</taxon>
        <taxon>Eurotiomycetidae</taxon>
        <taxon>Eurotiales</taxon>
        <taxon>Aspergillaceae</taxon>
        <taxon>Aspergillus</taxon>
        <taxon>Aspergillus subgen. Cremei</taxon>
    </lineage>
</organism>
<evidence type="ECO:0000313" key="2">
    <source>
        <dbReference type="EMBL" id="OJJ38299.1"/>
    </source>
</evidence>
<dbReference type="OrthoDB" id="10628965at2759"/>
<reference evidence="3" key="1">
    <citation type="journal article" date="2017" name="Genome Biol.">
        <title>Comparative genomics reveals high biological diversity and specific adaptations in the industrially and medically important fungal genus Aspergillus.</title>
        <authorList>
            <person name="de Vries R.P."/>
            <person name="Riley R."/>
            <person name="Wiebenga A."/>
            <person name="Aguilar-Osorio G."/>
            <person name="Amillis S."/>
            <person name="Uchima C.A."/>
            <person name="Anderluh G."/>
            <person name="Asadollahi M."/>
            <person name="Askin M."/>
            <person name="Barry K."/>
            <person name="Battaglia E."/>
            <person name="Bayram O."/>
            <person name="Benocci T."/>
            <person name="Braus-Stromeyer S.A."/>
            <person name="Caldana C."/>
            <person name="Canovas D."/>
            <person name="Cerqueira G.C."/>
            <person name="Chen F."/>
            <person name="Chen W."/>
            <person name="Choi C."/>
            <person name="Clum A."/>
            <person name="Dos Santos R.A."/>
            <person name="Damasio A.R."/>
            <person name="Diallinas G."/>
            <person name="Emri T."/>
            <person name="Fekete E."/>
            <person name="Flipphi M."/>
            <person name="Freyberg S."/>
            <person name="Gallo A."/>
            <person name="Gournas C."/>
            <person name="Habgood R."/>
            <person name="Hainaut M."/>
            <person name="Harispe M.L."/>
            <person name="Henrissat B."/>
            <person name="Hilden K.S."/>
            <person name="Hope R."/>
            <person name="Hossain A."/>
            <person name="Karabika E."/>
            <person name="Karaffa L."/>
            <person name="Karanyi Z."/>
            <person name="Krasevec N."/>
            <person name="Kuo A."/>
            <person name="Kusch H."/>
            <person name="LaButti K."/>
            <person name="Lagendijk E.L."/>
            <person name="Lapidus A."/>
            <person name="Levasseur A."/>
            <person name="Lindquist E."/>
            <person name="Lipzen A."/>
            <person name="Logrieco A.F."/>
            <person name="MacCabe A."/>
            <person name="Maekelae M.R."/>
            <person name="Malavazi I."/>
            <person name="Melin P."/>
            <person name="Meyer V."/>
            <person name="Mielnichuk N."/>
            <person name="Miskei M."/>
            <person name="Molnar A.P."/>
            <person name="Mule G."/>
            <person name="Ngan C.Y."/>
            <person name="Orejas M."/>
            <person name="Orosz E."/>
            <person name="Ouedraogo J.P."/>
            <person name="Overkamp K.M."/>
            <person name="Park H.-S."/>
            <person name="Perrone G."/>
            <person name="Piumi F."/>
            <person name="Punt P.J."/>
            <person name="Ram A.F."/>
            <person name="Ramon A."/>
            <person name="Rauscher S."/>
            <person name="Record E."/>
            <person name="Riano-Pachon D.M."/>
            <person name="Robert V."/>
            <person name="Roehrig J."/>
            <person name="Ruller R."/>
            <person name="Salamov A."/>
            <person name="Salih N.S."/>
            <person name="Samson R.A."/>
            <person name="Sandor E."/>
            <person name="Sanguinetti M."/>
            <person name="Schuetze T."/>
            <person name="Sepcic K."/>
            <person name="Shelest E."/>
            <person name="Sherlock G."/>
            <person name="Sophianopoulou V."/>
            <person name="Squina F.M."/>
            <person name="Sun H."/>
            <person name="Susca A."/>
            <person name="Todd R.B."/>
            <person name="Tsang A."/>
            <person name="Unkles S.E."/>
            <person name="van de Wiele N."/>
            <person name="van Rossen-Uffink D."/>
            <person name="Oliveira J.V."/>
            <person name="Vesth T.C."/>
            <person name="Visser J."/>
            <person name="Yu J.-H."/>
            <person name="Zhou M."/>
            <person name="Andersen M.R."/>
            <person name="Archer D.B."/>
            <person name="Baker S.E."/>
            <person name="Benoit I."/>
            <person name="Brakhage A.A."/>
            <person name="Braus G.H."/>
            <person name="Fischer R."/>
            <person name="Frisvad J.C."/>
            <person name="Goldman G.H."/>
            <person name="Houbraken J."/>
            <person name="Oakley B."/>
            <person name="Pocsi I."/>
            <person name="Scazzocchio C."/>
            <person name="Seiboth B."/>
            <person name="vanKuyk P.A."/>
            <person name="Wortman J."/>
            <person name="Dyer P.S."/>
            <person name="Grigoriev I.V."/>
        </authorList>
    </citation>
    <scope>NUCLEOTIDE SEQUENCE [LARGE SCALE GENOMIC DNA]</scope>
    <source>
        <strain evidence="3">DTO 134E9</strain>
    </source>
</reference>
<evidence type="ECO:0000313" key="3">
    <source>
        <dbReference type="Proteomes" id="UP000184383"/>
    </source>
</evidence>
<keyword evidence="3" id="KW-1185">Reference proteome</keyword>
<proteinExistence type="predicted"/>
<dbReference type="Proteomes" id="UP000184383">
    <property type="component" value="Unassembled WGS sequence"/>
</dbReference>
<sequence>MTDAASTHAKEPEAKSTETEEKPKSRELWENTINEIIDKIKCGLRFKNHAGKEVNLRDVDKKILNSAVHFFEIVRGLAACDPTGHGRMSRGIILFAYRTSVSNARIIVSLGLTEYTKSF</sequence>
<accession>A0A1L9RTP5</accession>
<dbReference type="VEuPathDB" id="FungiDB:ASPWEDRAFT_24245"/>
<dbReference type="RefSeq" id="XP_040691975.1">
    <property type="nucleotide sequence ID" value="XM_040832587.1"/>
</dbReference>
<protein>
    <submittedName>
        <fullName evidence="2">Uncharacterized protein</fullName>
    </submittedName>
</protein>
<feature type="compositionally biased region" description="Basic and acidic residues" evidence="1">
    <location>
        <begin position="8"/>
        <end position="26"/>
    </location>
</feature>
<evidence type="ECO:0000256" key="1">
    <source>
        <dbReference type="SAM" id="MobiDB-lite"/>
    </source>
</evidence>
<dbReference type="STRING" id="1073089.A0A1L9RTP5"/>
<name>A0A1L9RTP5_ASPWE</name>
<dbReference type="AlphaFoldDB" id="A0A1L9RTP5"/>
<gene>
    <name evidence="2" type="ORF">ASPWEDRAFT_24245</name>
</gene>
<dbReference type="EMBL" id="KV878210">
    <property type="protein sequence ID" value="OJJ38299.1"/>
    <property type="molecule type" value="Genomic_DNA"/>
</dbReference>
<feature type="region of interest" description="Disordered" evidence="1">
    <location>
        <begin position="1"/>
        <end position="26"/>
    </location>
</feature>
<dbReference type="GeneID" id="63748435"/>